<feature type="region of interest" description="Disordered" evidence="1">
    <location>
        <begin position="23"/>
        <end position="72"/>
    </location>
</feature>
<dbReference type="KEGG" id="nmv:NITMOv2_1341"/>
<sequence>MRVSLIAVCLCLGLLGGNMARAGEEQLPGPEQEPAQAGANPLEISPETKPSSPRLGASSSGEAVTSDNQPGSWTLFRDVPAISGYYSVGGTALLPYIGAGFGGGYSTDRDRALSPAAQGQDPGIRNQWNQFGQGLTPNEFQMGVRIPF</sequence>
<dbReference type="STRING" id="42253.NITMOv2_1341"/>
<protein>
    <submittedName>
        <fullName evidence="3">Uncharacterized protein</fullName>
    </submittedName>
</protein>
<evidence type="ECO:0000256" key="1">
    <source>
        <dbReference type="SAM" id="MobiDB-lite"/>
    </source>
</evidence>
<evidence type="ECO:0000313" key="3">
    <source>
        <dbReference type="EMBL" id="ALA57769.1"/>
    </source>
</evidence>
<dbReference type="RefSeq" id="WP_053379043.1">
    <property type="nucleotide sequence ID" value="NZ_CP011801.1"/>
</dbReference>
<name>A0A0K2GA67_NITMO</name>
<evidence type="ECO:0000313" key="4">
    <source>
        <dbReference type="Proteomes" id="UP000069205"/>
    </source>
</evidence>
<dbReference type="EMBL" id="CP011801">
    <property type="protein sequence ID" value="ALA57769.1"/>
    <property type="molecule type" value="Genomic_DNA"/>
</dbReference>
<keyword evidence="2" id="KW-0732">Signal</keyword>
<reference evidence="3 4" key="1">
    <citation type="journal article" date="2015" name="Proc. Natl. Acad. Sci. U.S.A.">
        <title>Expanded metabolic versatility of ubiquitous nitrite-oxidizing bacteria from the genus Nitrospira.</title>
        <authorList>
            <person name="Koch H."/>
            <person name="Lucker S."/>
            <person name="Albertsen M."/>
            <person name="Kitzinger K."/>
            <person name="Herbold C."/>
            <person name="Spieck E."/>
            <person name="Nielsen P.H."/>
            <person name="Wagner M."/>
            <person name="Daims H."/>
        </authorList>
    </citation>
    <scope>NUCLEOTIDE SEQUENCE [LARGE SCALE GENOMIC DNA]</scope>
    <source>
        <strain evidence="3 4">NSP M-1</strain>
    </source>
</reference>
<feature type="compositionally biased region" description="Polar residues" evidence="1">
    <location>
        <begin position="57"/>
        <end position="72"/>
    </location>
</feature>
<keyword evidence="4" id="KW-1185">Reference proteome</keyword>
<gene>
    <name evidence="3" type="ORF">NITMOv2_1341</name>
</gene>
<accession>A0A0K2GA67</accession>
<feature type="chain" id="PRO_5005476654" evidence="2">
    <location>
        <begin position="23"/>
        <end position="148"/>
    </location>
</feature>
<feature type="compositionally biased region" description="Low complexity" evidence="1">
    <location>
        <begin position="25"/>
        <end position="37"/>
    </location>
</feature>
<organism evidence="3 4">
    <name type="scientific">Nitrospira moscoviensis</name>
    <dbReference type="NCBI Taxonomy" id="42253"/>
    <lineage>
        <taxon>Bacteria</taxon>
        <taxon>Pseudomonadati</taxon>
        <taxon>Nitrospirota</taxon>
        <taxon>Nitrospiria</taxon>
        <taxon>Nitrospirales</taxon>
        <taxon>Nitrospiraceae</taxon>
        <taxon>Nitrospira</taxon>
    </lineage>
</organism>
<feature type="signal peptide" evidence="2">
    <location>
        <begin position="1"/>
        <end position="22"/>
    </location>
</feature>
<evidence type="ECO:0000256" key="2">
    <source>
        <dbReference type="SAM" id="SignalP"/>
    </source>
</evidence>
<dbReference type="OrthoDB" id="9811247at2"/>
<dbReference type="PATRIC" id="fig|42253.5.peg.1318"/>
<dbReference type="AlphaFoldDB" id="A0A0K2GA67"/>
<proteinExistence type="predicted"/>
<dbReference type="Proteomes" id="UP000069205">
    <property type="component" value="Chromosome"/>
</dbReference>